<keyword evidence="1" id="KW-0175">Coiled coil</keyword>
<gene>
    <name evidence="3" type="ORF">E3P86_01336</name>
    <name evidence="2" type="ORF">E3P90_01962</name>
</gene>
<dbReference type="EMBL" id="SPOF01000018">
    <property type="protein sequence ID" value="TIB12594.1"/>
    <property type="molecule type" value="Genomic_DNA"/>
</dbReference>
<dbReference type="CDD" id="cd21037">
    <property type="entry name" value="MLKL_NTD"/>
    <property type="match status" value="1"/>
</dbReference>
<feature type="coiled-coil region" evidence="1">
    <location>
        <begin position="176"/>
        <end position="203"/>
    </location>
</feature>
<evidence type="ECO:0008006" key="6">
    <source>
        <dbReference type="Google" id="ProtNLM"/>
    </source>
</evidence>
<dbReference type="EMBL" id="SPOI01000044">
    <property type="protein sequence ID" value="TIB38993.1"/>
    <property type="molecule type" value="Genomic_DNA"/>
</dbReference>
<protein>
    <recommendedName>
        <fullName evidence="6">Fungal N-terminal domain-containing protein</fullName>
    </recommendedName>
</protein>
<dbReference type="AlphaFoldDB" id="A0A4T0GJN5"/>
<proteinExistence type="predicted"/>
<sequence length="273" mass="31339">MKRNQEEWLSAAKEIASCVGVNVHELLSRTTPLLDLCPVPVRPAVEVLLSCFDMITEVQDQFGQSLRLIERSAKLLKGIRGQTVGLDDLMLPTRLSISIYRFEKLLIDIQQFIQSQIKRGWFKRFLFRHKLRAHLDDFDLAIDDVAQEFEILSHLSIHKRLTEEKFDRIQDNSQIRSMMSDALDNDEELLEQLQLQRSSIQSLEQALDKHIATKSKDGEVDKMTRRNKPGNVLPDVGRLSTLFKPISSNSVSHDNTYLSSLLKRVIRTPGGFK</sequence>
<dbReference type="InterPro" id="IPR059179">
    <property type="entry name" value="MLKL-like_MCAfunc"/>
</dbReference>
<evidence type="ECO:0000313" key="2">
    <source>
        <dbReference type="EMBL" id="TIB12594.1"/>
    </source>
</evidence>
<comment type="caution">
    <text evidence="3">The sequence shown here is derived from an EMBL/GenBank/DDBJ whole genome shotgun (WGS) entry which is preliminary data.</text>
</comment>
<name>A0A4T0GJN5_WALIC</name>
<evidence type="ECO:0000313" key="3">
    <source>
        <dbReference type="EMBL" id="TIB38993.1"/>
    </source>
</evidence>
<dbReference type="InterPro" id="IPR036537">
    <property type="entry name" value="Adaptor_Cbl_N_dom_sf"/>
</dbReference>
<evidence type="ECO:0000313" key="4">
    <source>
        <dbReference type="Proteomes" id="UP000306954"/>
    </source>
</evidence>
<accession>A0A4T0GJN5</accession>
<organism evidence="3 5">
    <name type="scientific">Wallemia ichthyophaga</name>
    <dbReference type="NCBI Taxonomy" id="245174"/>
    <lineage>
        <taxon>Eukaryota</taxon>
        <taxon>Fungi</taxon>
        <taxon>Dikarya</taxon>
        <taxon>Basidiomycota</taxon>
        <taxon>Wallemiomycotina</taxon>
        <taxon>Wallemiomycetes</taxon>
        <taxon>Wallemiales</taxon>
        <taxon>Wallemiaceae</taxon>
        <taxon>Wallemia</taxon>
    </lineage>
</organism>
<dbReference type="GO" id="GO:0007166">
    <property type="term" value="P:cell surface receptor signaling pathway"/>
    <property type="evidence" value="ECO:0007669"/>
    <property type="project" value="InterPro"/>
</dbReference>
<dbReference type="Proteomes" id="UP000310689">
    <property type="component" value="Unassembled WGS sequence"/>
</dbReference>
<evidence type="ECO:0000313" key="5">
    <source>
        <dbReference type="Proteomes" id="UP000310689"/>
    </source>
</evidence>
<dbReference type="Gene3D" id="1.20.930.20">
    <property type="entry name" value="Adaptor protein Cbl, N-terminal domain"/>
    <property type="match status" value="1"/>
</dbReference>
<reference evidence="4 5" key="1">
    <citation type="submission" date="2019-03" db="EMBL/GenBank/DDBJ databases">
        <title>Sequencing 23 genomes of Wallemia ichthyophaga.</title>
        <authorList>
            <person name="Gostincar C."/>
        </authorList>
    </citation>
    <scope>NUCLEOTIDE SEQUENCE [LARGE SCALE GENOMIC DNA]</scope>
    <source>
        <strain evidence="3 5">EXF-6200</strain>
        <strain evidence="2 4">EXF-8621</strain>
    </source>
</reference>
<evidence type="ECO:0000256" key="1">
    <source>
        <dbReference type="SAM" id="Coils"/>
    </source>
</evidence>
<dbReference type="OrthoDB" id="1668230at2759"/>
<dbReference type="Proteomes" id="UP000306954">
    <property type="component" value="Unassembled WGS sequence"/>
</dbReference>